<dbReference type="AlphaFoldDB" id="A0A917VTC4"/>
<dbReference type="PANTHER" id="PTHR48081:SF6">
    <property type="entry name" value="PEPTIDASE S9 PROLYL OLIGOPEPTIDASE CATALYTIC DOMAIN-CONTAINING PROTEIN"/>
    <property type="match status" value="1"/>
</dbReference>
<dbReference type="Gene3D" id="3.40.50.1820">
    <property type="entry name" value="alpha/beta hydrolase"/>
    <property type="match status" value="1"/>
</dbReference>
<dbReference type="Pfam" id="PF01738">
    <property type="entry name" value="DLH"/>
    <property type="match status" value="1"/>
</dbReference>
<keyword evidence="4" id="KW-1185">Reference proteome</keyword>
<comment type="caution">
    <text evidence="3">The sequence shown here is derived from an EMBL/GenBank/DDBJ whole genome shotgun (WGS) entry which is preliminary data.</text>
</comment>
<protein>
    <recommendedName>
        <fullName evidence="2">Dienelactone hydrolase domain-containing protein</fullName>
    </recommendedName>
</protein>
<feature type="domain" description="Dienelactone hydrolase" evidence="2">
    <location>
        <begin position="61"/>
        <end position="252"/>
    </location>
</feature>
<proteinExistence type="predicted"/>
<dbReference type="PANTHER" id="PTHR48081">
    <property type="entry name" value="AB HYDROLASE SUPERFAMILY PROTEIN C4A8.06C"/>
    <property type="match status" value="1"/>
</dbReference>
<dbReference type="InterPro" id="IPR002925">
    <property type="entry name" value="Dienelactn_hydro"/>
</dbReference>
<organism evidence="3 4">
    <name type="scientific">Nocardia jinanensis</name>
    <dbReference type="NCBI Taxonomy" id="382504"/>
    <lineage>
        <taxon>Bacteria</taxon>
        <taxon>Bacillati</taxon>
        <taxon>Actinomycetota</taxon>
        <taxon>Actinomycetes</taxon>
        <taxon>Mycobacteriales</taxon>
        <taxon>Nocardiaceae</taxon>
        <taxon>Nocardia</taxon>
    </lineage>
</organism>
<dbReference type="GO" id="GO:0016787">
    <property type="term" value="F:hydrolase activity"/>
    <property type="evidence" value="ECO:0007669"/>
    <property type="project" value="UniProtKB-KW"/>
</dbReference>
<dbReference type="Proteomes" id="UP000638263">
    <property type="component" value="Unassembled WGS sequence"/>
</dbReference>
<dbReference type="RefSeq" id="WP_062997843.1">
    <property type="nucleotide sequence ID" value="NZ_BMMH01000005.1"/>
</dbReference>
<reference evidence="3" key="2">
    <citation type="submission" date="2020-09" db="EMBL/GenBank/DDBJ databases">
        <authorList>
            <person name="Sun Q."/>
            <person name="Zhou Y."/>
        </authorList>
    </citation>
    <scope>NUCLEOTIDE SEQUENCE</scope>
    <source>
        <strain evidence="3">CGMCC 4.3508</strain>
    </source>
</reference>
<name>A0A917VTC4_9NOCA</name>
<dbReference type="SUPFAM" id="SSF53474">
    <property type="entry name" value="alpha/beta-Hydrolases"/>
    <property type="match status" value="1"/>
</dbReference>
<gene>
    <name evidence="3" type="ORF">GCM10011588_28220</name>
</gene>
<reference evidence="3" key="1">
    <citation type="journal article" date="2014" name="Int. J. Syst. Evol. Microbiol.">
        <title>Complete genome sequence of Corynebacterium casei LMG S-19264T (=DSM 44701T), isolated from a smear-ripened cheese.</title>
        <authorList>
            <consortium name="US DOE Joint Genome Institute (JGI-PGF)"/>
            <person name="Walter F."/>
            <person name="Albersmeier A."/>
            <person name="Kalinowski J."/>
            <person name="Ruckert C."/>
        </authorList>
    </citation>
    <scope>NUCLEOTIDE SEQUENCE</scope>
    <source>
        <strain evidence="3">CGMCC 4.3508</strain>
    </source>
</reference>
<dbReference type="EMBL" id="BMMH01000005">
    <property type="protein sequence ID" value="GGL12207.1"/>
    <property type="molecule type" value="Genomic_DNA"/>
</dbReference>
<evidence type="ECO:0000259" key="2">
    <source>
        <dbReference type="Pfam" id="PF01738"/>
    </source>
</evidence>
<dbReference type="InterPro" id="IPR029058">
    <property type="entry name" value="AB_hydrolase_fold"/>
</dbReference>
<evidence type="ECO:0000256" key="1">
    <source>
        <dbReference type="ARBA" id="ARBA00022801"/>
    </source>
</evidence>
<evidence type="ECO:0000313" key="3">
    <source>
        <dbReference type="EMBL" id="GGL12207.1"/>
    </source>
</evidence>
<dbReference type="InterPro" id="IPR050300">
    <property type="entry name" value="GDXG_lipolytic_enzyme"/>
</dbReference>
<evidence type="ECO:0000313" key="4">
    <source>
        <dbReference type="Proteomes" id="UP000638263"/>
    </source>
</evidence>
<accession>A0A917VTC4</accession>
<sequence>MTLGEELIPLASSAFPPDAATEPYGQRTVIPEIQGHRDFGVLRNVTHPALTVHRPDPARATGTAVIVCPGGSFVVLTDSATHIAQKLAAQGITAFVLRYRLLPTPPDDSQFLRDWDAVDMDAIKAHSRVAVTDVRLAVRTVRERSAEWGIDPNRIGIMGFSAGAILTVDAATDYDTASRPDFAATFYPTTWHRYRVPPDAPPLFLAFATDDEDDGVVASCAALYRNWHEAGHPVEMHAYERGGHGFAEHDRGLPCDGWLDRYSEWRQMHGV</sequence>
<keyword evidence="1" id="KW-0378">Hydrolase</keyword>